<gene>
    <name evidence="1" type="ORF">DFH08DRAFT_724415</name>
</gene>
<reference evidence="1" key="1">
    <citation type="submission" date="2023-03" db="EMBL/GenBank/DDBJ databases">
        <title>Massive genome expansion in bonnet fungi (Mycena s.s.) driven by repeated elements and novel gene families across ecological guilds.</title>
        <authorList>
            <consortium name="Lawrence Berkeley National Laboratory"/>
            <person name="Harder C.B."/>
            <person name="Miyauchi S."/>
            <person name="Viragh M."/>
            <person name="Kuo A."/>
            <person name="Thoen E."/>
            <person name="Andreopoulos B."/>
            <person name="Lu D."/>
            <person name="Skrede I."/>
            <person name="Drula E."/>
            <person name="Henrissat B."/>
            <person name="Morin E."/>
            <person name="Kohler A."/>
            <person name="Barry K."/>
            <person name="LaButti K."/>
            <person name="Morin E."/>
            <person name="Salamov A."/>
            <person name="Lipzen A."/>
            <person name="Mereny Z."/>
            <person name="Hegedus B."/>
            <person name="Baldrian P."/>
            <person name="Stursova M."/>
            <person name="Weitz H."/>
            <person name="Taylor A."/>
            <person name="Grigoriev I.V."/>
            <person name="Nagy L.G."/>
            <person name="Martin F."/>
            <person name="Kauserud H."/>
        </authorList>
    </citation>
    <scope>NUCLEOTIDE SEQUENCE</scope>
    <source>
        <strain evidence="1">CBHHK002</strain>
    </source>
</reference>
<sequence>MDVDHEDPEDWLEHDLDSTPREDLLDVKAKDVSTHPFHKNHPLWESHYVRCDRRLLETMVPNFTGGALPRMDQGDREYYCCTMLTLFKPWRDPLELKTASDSWHETFSEFDFSNKASQMMRHFNIRYECNDARDDYSAMDKGKRRAMPLFGGRGANDEEGVEYEGETGEWGEFIDEDTLNPVVKGPNQLAKERLMLQAERVLHTSGW</sequence>
<proteinExistence type="predicted"/>
<evidence type="ECO:0000313" key="2">
    <source>
        <dbReference type="Proteomes" id="UP001218218"/>
    </source>
</evidence>
<dbReference type="AlphaFoldDB" id="A0AAD7E735"/>
<feature type="non-terminal residue" evidence="1">
    <location>
        <position position="207"/>
    </location>
</feature>
<name>A0AAD7E735_9AGAR</name>
<protein>
    <submittedName>
        <fullName evidence="1">Uncharacterized protein</fullName>
    </submittedName>
</protein>
<dbReference type="EMBL" id="JARIHO010000139">
    <property type="protein sequence ID" value="KAJ7301292.1"/>
    <property type="molecule type" value="Genomic_DNA"/>
</dbReference>
<evidence type="ECO:0000313" key="1">
    <source>
        <dbReference type="EMBL" id="KAJ7301292.1"/>
    </source>
</evidence>
<comment type="caution">
    <text evidence="1">The sequence shown here is derived from an EMBL/GenBank/DDBJ whole genome shotgun (WGS) entry which is preliminary data.</text>
</comment>
<dbReference type="Proteomes" id="UP001218218">
    <property type="component" value="Unassembled WGS sequence"/>
</dbReference>
<organism evidence="1 2">
    <name type="scientific">Mycena albidolilacea</name>
    <dbReference type="NCBI Taxonomy" id="1033008"/>
    <lineage>
        <taxon>Eukaryota</taxon>
        <taxon>Fungi</taxon>
        <taxon>Dikarya</taxon>
        <taxon>Basidiomycota</taxon>
        <taxon>Agaricomycotina</taxon>
        <taxon>Agaricomycetes</taxon>
        <taxon>Agaricomycetidae</taxon>
        <taxon>Agaricales</taxon>
        <taxon>Marasmiineae</taxon>
        <taxon>Mycenaceae</taxon>
        <taxon>Mycena</taxon>
    </lineage>
</organism>
<keyword evidence="2" id="KW-1185">Reference proteome</keyword>
<accession>A0AAD7E735</accession>